<evidence type="ECO:0000256" key="5">
    <source>
        <dbReference type="SAM" id="MobiDB-lite"/>
    </source>
</evidence>
<feature type="compositionally biased region" description="Low complexity" evidence="5">
    <location>
        <begin position="206"/>
        <end position="291"/>
    </location>
</feature>
<keyword evidence="9" id="KW-1185">Reference proteome</keyword>
<dbReference type="EMBL" id="JAVHNS010000002">
    <property type="protein sequence ID" value="KAK6361853.1"/>
    <property type="molecule type" value="Genomic_DNA"/>
</dbReference>
<feature type="compositionally biased region" description="Basic and acidic residues" evidence="5">
    <location>
        <begin position="342"/>
        <end position="353"/>
    </location>
</feature>
<dbReference type="GO" id="GO:0016020">
    <property type="term" value="C:membrane"/>
    <property type="evidence" value="ECO:0007669"/>
    <property type="project" value="UniProtKB-SubCell"/>
</dbReference>
<reference evidence="8 9" key="1">
    <citation type="submission" date="2019-10" db="EMBL/GenBank/DDBJ databases">
        <authorList>
            <person name="Palmer J.M."/>
        </authorList>
    </citation>
    <scope>NUCLEOTIDE SEQUENCE [LARGE SCALE GENOMIC DNA]</scope>
    <source>
        <strain evidence="8 9">TWF730</strain>
    </source>
</reference>
<evidence type="ECO:0000313" key="9">
    <source>
        <dbReference type="Proteomes" id="UP001373714"/>
    </source>
</evidence>
<evidence type="ECO:0000256" key="6">
    <source>
        <dbReference type="SAM" id="Phobius"/>
    </source>
</evidence>
<accession>A0AAV9VJX3</accession>
<evidence type="ECO:0000256" key="7">
    <source>
        <dbReference type="SAM" id="SignalP"/>
    </source>
</evidence>
<dbReference type="AlphaFoldDB" id="A0AAV9VJX3"/>
<dbReference type="InterPro" id="IPR051694">
    <property type="entry name" value="Immunoregulatory_rcpt-like"/>
</dbReference>
<comment type="caution">
    <text evidence="8">The sequence shown here is derived from an EMBL/GenBank/DDBJ whole genome shotgun (WGS) entry which is preliminary data.</text>
</comment>
<evidence type="ECO:0000256" key="2">
    <source>
        <dbReference type="ARBA" id="ARBA00022692"/>
    </source>
</evidence>
<evidence type="ECO:0000256" key="1">
    <source>
        <dbReference type="ARBA" id="ARBA00004167"/>
    </source>
</evidence>
<dbReference type="GO" id="GO:0071944">
    <property type="term" value="C:cell periphery"/>
    <property type="evidence" value="ECO:0007669"/>
    <property type="project" value="UniProtKB-ARBA"/>
</dbReference>
<feature type="signal peptide" evidence="7">
    <location>
        <begin position="1"/>
        <end position="26"/>
    </location>
</feature>
<feature type="chain" id="PRO_5043810346" evidence="7">
    <location>
        <begin position="27"/>
        <end position="397"/>
    </location>
</feature>
<evidence type="ECO:0000256" key="3">
    <source>
        <dbReference type="ARBA" id="ARBA00022989"/>
    </source>
</evidence>
<comment type="subcellular location">
    <subcellularLocation>
        <location evidence="1">Membrane</location>
        <topology evidence="1">Single-pass membrane protein</topology>
    </subcellularLocation>
</comment>
<sequence length="397" mass="40848">MRYQNGPKTWAFPAILAAAALTVCEARPRPWVNEIPTATADIAASTAGATILKPTPFNFVQEFVERRLRLRKRDEYPDSVCGFIGGDVASPAVCSSDSACLWDQSHGAVGCSATDDDDNLSSSLAVYTTCVDNNNNDIASLQNNPWVFTCTDECYRNSYESISGQGFTQWGCGASGSATTVLTQPSGVDGQSAKVSLTSIEMTMPSGSSSTESSQSSSSSSSSQPPSSTISSESSSSANSESSSSTNPPSNTSSNGGQSSTTSDNPSSTSGGSTPTNSTGTSSPLPPGDSSTNVGAIAGGVVGGVAGLALIAGLLILFRRRRNREKFRRVSGASGSNLGPHDMGEIYEPKELDATTPEIPSELPGDSPPVGPSKPVAEPVELPGSEVPARPDPVKKA</sequence>
<name>A0AAV9VJX3_9PEZI</name>
<dbReference type="PANTHER" id="PTHR15549">
    <property type="entry name" value="PAIRED IMMUNOGLOBULIN-LIKE TYPE 2 RECEPTOR"/>
    <property type="match status" value="1"/>
</dbReference>
<keyword evidence="4 6" id="KW-0472">Membrane</keyword>
<feature type="region of interest" description="Disordered" evidence="5">
    <location>
        <begin position="203"/>
        <end position="291"/>
    </location>
</feature>
<dbReference type="PANTHER" id="PTHR15549:SF26">
    <property type="entry name" value="AXIAL BUDDING PATTERN PROTEIN 2-RELATED"/>
    <property type="match status" value="1"/>
</dbReference>
<organism evidence="8 9">
    <name type="scientific">Orbilia blumenaviensis</name>
    <dbReference type="NCBI Taxonomy" id="1796055"/>
    <lineage>
        <taxon>Eukaryota</taxon>
        <taxon>Fungi</taxon>
        <taxon>Dikarya</taxon>
        <taxon>Ascomycota</taxon>
        <taxon>Pezizomycotina</taxon>
        <taxon>Orbiliomycetes</taxon>
        <taxon>Orbiliales</taxon>
        <taxon>Orbiliaceae</taxon>
        <taxon>Orbilia</taxon>
    </lineage>
</organism>
<gene>
    <name evidence="8" type="ORF">TWF730_005565</name>
</gene>
<evidence type="ECO:0000313" key="8">
    <source>
        <dbReference type="EMBL" id="KAK6361853.1"/>
    </source>
</evidence>
<feature type="region of interest" description="Disordered" evidence="5">
    <location>
        <begin position="326"/>
        <end position="397"/>
    </location>
</feature>
<dbReference type="Proteomes" id="UP001373714">
    <property type="component" value="Unassembled WGS sequence"/>
</dbReference>
<proteinExistence type="predicted"/>
<feature type="transmembrane region" description="Helical" evidence="6">
    <location>
        <begin position="294"/>
        <end position="318"/>
    </location>
</feature>
<keyword evidence="3 6" id="KW-1133">Transmembrane helix</keyword>
<protein>
    <submittedName>
        <fullName evidence="8">Uncharacterized protein</fullName>
    </submittedName>
</protein>
<evidence type="ECO:0000256" key="4">
    <source>
        <dbReference type="ARBA" id="ARBA00023136"/>
    </source>
</evidence>
<keyword evidence="2 6" id="KW-0812">Transmembrane</keyword>
<keyword evidence="7" id="KW-0732">Signal</keyword>